<reference evidence="1 2" key="1">
    <citation type="submission" date="2023-02" db="EMBL/GenBank/DDBJ databases">
        <title>The predominant lactic acid bacteria and yeasts involved in the spontaneous fermentation of millet during the production of the traditional porridge Hausa koko in Ghana.</title>
        <authorList>
            <person name="Atter A."/>
            <person name="Diaz M."/>
        </authorList>
    </citation>
    <scope>NUCLEOTIDE SEQUENCE [LARGE SCALE GENOMIC DNA]</scope>
    <source>
        <strain evidence="1 2">FI11640</strain>
    </source>
</reference>
<dbReference type="InterPro" id="IPR013418">
    <property type="entry name" value="CRISPR-assoc_prot_Cas7/Csd2"/>
</dbReference>
<dbReference type="Pfam" id="PF05107">
    <property type="entry name" value="Cas_Cas7"/>
    <property type="match status" value="1"/>
</dbReference>
<keyword evidence="2" id="KW-1185">Reference proteome</keyword>
<proteinExistence type="predicted"/>
<sequence>MTEDNSQSTTLTHRIDFKFAFAVNHANPNGDPLNNNYPRTLSDGRGEVSDVALKRKIRNRWHDFGQNILIMPADTIVYPEPNDIYSRLTESDAYKQFLEEYTAHKHERPKAVFKTGLRQVTSKTWLDVRAFGQLFSFKNVPDKNFDKFSLGIRGPVSIWPAFSLDPVDIDSMQITKSLNLKPSDSGERGSDTMGRKNSIDFGLYVSQGSISVPQSQMTGFSNDDAELLKKALATLFVNDESSARPVGSMEIVRLDWWTNDYADETSADGHPLLSAKELFDAVQYGKKDGVERPRSLADYVVDDQTPDYVTHDVVVNRFIN</sequence>
<dbReference type="NCBIfam" id="TIGR01595">
    <property type="entry name" value="cas_CT1132"/>
    <property type="match status" value="1"/>
</dbReference>
<dbReference type="Proteomes" id="UP001330016">
    <property type="component" value="Unassembled WGS sequence"/>
</dbReference>
<evidence type="ECO:0000313" key="2">
    <source>
        <dbReference type="Proteomes" id="UP001330016"/>
    </source>
</evidence>
<name>A0ABU7T2B5_9LACO</name>
<dbReference type="NCBIfam" id="TIGR02589">
    <property type="entry name" value="cas_Csd2"/>
    <property type="match status" value="1"/>
</dbReference>
<evidence type="ECO:0000313" key="1">
    <source>
        <dbReference type="EMBL" id="MEE6716754.1"/>
    </source>
</evidence>
<accession>A0ABU7T2B5</accession>
<organism evidence="1 2">
    <name type="scientific">Schleiferilactobacillus harbinensis</name>
    <dbReference type="NCBI Taxonomy" id="304207"/>
    <lineage>
        <taxon>Bacteria</taxon>
        <taxon>Bacillati</taxon>
        <taxon>Bacillota</taxon>
        <taxon>Bacilli</taxon>
        <taxon>Lactobacillales</taxon>
        <taxon>Lactobacillaceae</taxon>
        <taxon>Schleiferilactobacillus</taxon>
    </lineage>
</organism>
<gene>
    <name evidence="1" type="primary">cas7c</name>
    <name evidence="1" type="ORF">PS435_12920</name>
</gene>
<dbReference type="EMBL" id="JAQSGK010000047">
    <property type="protein sequence ID" value="MEE6716754.1"/>
    <property type="molecule type" value="Genomic_DNA"/>
</dbReference>
<protein>
    <submittedName>
        <fullName evidence="1">Type I-C CRISPR-associated protein Cas7/Csd2</fullName>
    </submittedName>
</protein>
<dbReference type="InterPro" id="IPR006482">
    <property type="entry name" value="Cas7_Csh2/Csh2"/>
</dbReference>
<comment type="caution">
    <text evidence="1">The sequence shown here is derived from an EMBL/GenBank/DDBJ whole genome shotgun (WGS) entry which is preliminary data.</text>
</comment>
<dbReference type="RefSeq" id="WP_063516785.1">
    <property type="nucleotide sequence ID" value="NZ_JAQSGJ010000047.1"/>
</dbReference>